<evidence type="ECO:0000256" key="6">
    <source>
        <dbReference type="ARBA" id="ARBA00023136"/>
    </source>
</evidence>
<dbReference type="SUPFAM" id="SSF103481">
    <property type="entry name" value="Multidrug resistance efflux transporter EmrE"/>
    <property type="match status" value="2"/>
</dbReference>
<gene>
    <name evidence="9" type="ORF">SAMN02745163_04462</name>
</gene>
<evidence type="ECO:0000256" key="4">
    <source>
        <dbReference type="ARBA" id="ARBA00022692"/>
    </source>
</evidence>
<feature type="transmembrane region" description="Helical" evidence="7">
    <location>
        <begin position="120"/>
        <end position="138"/>
    </location>
</feature>
<proteinExistence type="inferred from homology"/>
<evidence type="ECO:0000259" key="8">
    <source>
        <dbReference type="Pfam" id="PF00892"/>
    </source>
</evidence>
<feature type="transmembrane region" description="Helical" evidence="7">
    <location>
        <begin position="238"/>
        <end position="258"/>
    </location>
</feature>
<dbReference type="RefSeq" id="WP_072993706.1">
    <property type="nucleotide sequence ID" value="NZ_FQZB01000028.1"/>
</dbReference>
<dbReference type="EMBL" id="FQZB01000028">
    <property type="protein sequence ID" value="SHK78819.1"/>
    <property type="molecule type" value="Genomic_DNA"/>
</dbReference>
<evidence type="ECO:0000256" key="7">
    <source>
        <dbReference type="SAM" id="Phobius"/>
    </source>
</evidence>
<dbReference type="GO" id="GO:0005886">
    <property type="term" value="C:plasma membrane"/>
    <property type="evidence" value="ECO:0007669"/>
    <property type="project" value="UniProtKB-SubCell"/>
</dbReference>
<feature type="transmembrane region" description="Helical" evidence="7">
    <location>
        <begin position="208"/>
        <end position="226"/>
    </location>
</feature>
<dbReference type="PANTHER" id="PTHR42920">
    <property type="entry name" value="OS03G0707200 PROTEIN-RELATED"/>
    <property type="match status" value="1"/>
</dbReference>
<feature type="domain" description="EamA" evidence="8">
    <location>
        <begin position="9"/>
        <end position="137"/>
    </location>
</feature>
<protein>
    <submittedName>
        <fullName evidence="9">EamA domain-containing membrane protein RarD</fullName>
    </submittedName>
</protein>
<evidence type="ECO:0000256" key="2">
    <source>
        <dbReference type="ARBA" id="ARBA00007362"/>
    </source>
</evidence>
<evidence type="ECO:0000256" key="3">
    <source>
        <dbReference type="ARBA" id="ARBA00022475"/>
    </source>
</evidence>
<feature type="transmembrane region" description="Helical" evidence="7">
    <location>
        <begin position="176"/>
        <end position="196"/>
    </location>
</feature>
<keyword evidence="5 7" id="KW-1133">Transmembrane helix</keyword>
<evidence type="ECO:0000313" key="10">
    <source>
        <dbReference type="Proteomes" id="UP000184310"/>
    </source>
</evidence>
<keyword evidence="10" id="KW-1185">Reference proteome</keyword>
<feature type="transmembrane region" description="Helical" evidence="7">
    <location>
        <begin position="150"/>
        <end position="169"/>
    </location>
</feature>
<dbReference type="Pfam" id="PF00892">
    <property type="entry name" value="EamA"/>
    <property type="match status" value="2"/>
</dbReference>
<feature type="domain" description="EamA" evidence="8">
    <location>
        <begin position="147"/>
        <end position="280"/>
    </location>
</feature>
<dbReference type="InterPro" id="IPR000620">
    <property type="entry name" value="EamA_dom"/>
</dbReference>
<dbReference type="Proteomes" id="UP000184310">
    <property type="component" value="Unassembled WGS sequence"/>
</dbReference>
<dbReference type="AlphaFoldDB" id="A0A1M6VBJ2"/>
<accession>A0A1M6VBJ2</accession>
<evidence type="ECO:0000256" key="5">
    <source>
        <dbReference type="ARBA" id="ARBA00022989"/>
    </source>
</evidence>
<organism evidence="9 10">
    <name type="scientific">Clostridium cavendishii DSM 21758</name>
    <dbReference type="NCBI Taxonomy" id="1121302"/>
    <lineage>
        <taxon>Bacteria</taxon>
        <taxon>Bacillati</taxon>
        <taxon>Bacillota</taxon>
        <taxon>Clostridia</taxon>
        <taxon>Eubacteriales</taxon>
        <taxon>Clostridiaceae</taxon>
        <taxon>Clostridium</taxon>
    </lineage>
</organism>
<keyword evidence="6 7" id="KW-0472">Membrane</keyword>
<keyword evidence="3" id="KW-1003">Cell membrane</keyword>
<evidence type="ECO:0000313" key="9">
    <source>
        <dbReference type="EMBL" id="SHK78819.1"/>
    </source>
</evidence>
<comment type="similarity">
    <text evidence="2">Belongs to the EamA transporter family.</text>
</comment>
<feature type="transmembrane region" description="Helical" evidence="7">
    <location>
        <begin position="66"/>
        <end position="89"/>
    </location>
</feature>
<dbReference type="STRING" id="1121302.SAMN02745163_04462"/>
<evidence type="ECO:0000256" key="1">
    <source>
        <dbReference type="ARBA" id="ARBA00004651"/>
    </source>
</evidence>
<feature type="transmembrane region" description="Helical" evidence="7">
    <location>
        <begin position="264"/>
        <end position="287"/>
    </location>
</feature>
<sequence>MKNKTFIADASLLLVAILWGFSFTLCKNVLSLVSPFYMLFFRFIIGFIFLSIIFHKKYKLLNLKILKQGIILGVFLFAGFAFQTVGLVYTTVSNNAFLTAIYVIIVPFLYWFIHKEKPNFSLFIACILCITGIGILTLNNGIISINLGDFLTILCAIFFALQIAFLGPFTKDADPILLTIIQFATNAILAFIFNLFNGYPKLIPSNDSIWQLLYIAIFATILAFLIQNIAQRYTKSTHAALILSTESLFGTIFASIFINEAITTKTIIGFCFIFVSIILTEIELPFISGINSKIKSHFINK</sequence>
<dbReference type="PANTHER" id="PTHR42920:SF5">
    <property type="entry name" value="EAMA DOMAIN-CONTAINING PROTEIN"/>
    <property type="match status" value="1"/>
</dbReference>
<dbReference type="OrthoDB" id="9804865at2"/>
<feature type="transmembrane region" description="Helical" evidence="7">
    <location>
        <begin position="36"/>
        <end position="54"/>
    </location>
</feature>
<comment type="subcellular location">
    <subcellularLocation>
        <location evidence="1">Cell membrane</location>
        <topology evidence="1">Multi-pass membrane protein</topology>
    </subcellularLocation>
</comment>
<feature type="transmembrane region" description="Helical" evidence="7">
    <location>
        <begin position="95"/>
        <end position="113"/>
    </location>
</feature>
<reference evidence="9 10" key="1">
    <citation type="submission" date="2016-11" db="EMBL/GenBank/DDBJ databases">
        <authorList>
            <person name="Jaros S."/>
            <person name="Januszkiewicz K."/>
            <person name="Wedrychowicz H."/>
        </authorList>
    </citation>
    <scope>NUCLEOTIDE SEQUENCE [LARGE SCALE GENOMIC DNA]</scope>
    <source>
        <strain evidence="9 10">DSM 21758</strain>
    </source>
</reference>
<keyword evidence="4 7" id="KW-0812">Transmembrane</keyword>
<dbReference type="InterPro" id="IPR051258">
    <property type="entry name" value="Diverse_Substrate_Transporter"/>
</dbReference>
<dbReference type="InterPro" id="IPR037185">
    <property type="entry name" value="EmrE-like"/>
</dbReference>
<name>A0A1M6VBJ2_9CLOT</name>